<reference evidence="3" key="1">
    <citation type="submission" date="2016-04" db="EMBL/GenBank/DDBJ databases">
        <title>Cephalotus genome sequencing.</title>
        <authorList>
            <person name="Fukushima K."/>
            <person name="Hasebe M."/>
            <person name="Fang X."/>
        </authorList>
    </citation>
    <scope>NUCLEOTIDE SEQUENCE [LARGE SCALE GENOMIC DNA]</scope>
    <source>
        <strain evidence="3">cv. St1</strain>
    </source>
</reference>
<dbReference type="InterPro" id="IPR046796">
    <property type="entry name" value="Transposase_32_dom"/>
</dbReference>
<dbReference type="Pfam" id="PF20167">
    <property type="entry name" value="Transposase_32"/>
    <property type="match status" value="1"/>
</dbReference>
<dbReference type="InParanoid" id="A0A1Q3D487"/>
<feature type="domain" description="Putative plant transposon protein" evidence="1">
    <location>
        <begin position="14"/>
        <end position="173"/>
    </location>
</feature>
<accession>A0A1Q3D487</accession>
<comment type="caution">
    <text evidence="2">The sequence shown here is derived from an EMBL/GenBank/DDBJ whole genome shotgun (WGS) entry which is preliminary data.</text>
</comment>
<evidence type="ECO:0000313" key="2">
    <source>
        <dbReference type="EMBL" id="GAV87123.1"/>
    </source>
</evidence>
<organism evidence="2 3">
    <name type="scientific">Cephalotus follicularis</name>
    <name type="common">Albany pitcher plant</name>
    <dbReference type="NCBI Taxonomy" id="3775"/>
    <lineage>
        <taxon>Eukaryota</taxon>
        <taxon>Viridiplantae</taxon>
        <taxon>Streptophyta</taxon>
        <taxon>Embryophyta</taxon>
        <taxon>Tracheophyta</taxon>
        <taxon>Spermatophyta</taxon>
        <taxon>Magnoliopsida</taxon>
        <taxon>eudicotyledons</taxon>
        <taxon>Gunneridae</taxon>
        <taxon>Pentapetalae</taxon>
        <taxon>rosids</taxon>
        <taxon>fabids</taxon>
        <taxon>Oxalidales</taxon>
        <taxon>Cephalotaceae</taxon>
        <taxon>Cephalotus</taxon>
    </lineage>
</organism>
<protein>
    <recommendedName>
        <fullName evidence="1">Putative plant transposon protein domain-containing protein</fullName>
    </recommendedName>
</protein>
<name>A0A1Q3D487_CEPFO</name>
<evidence type="ECO:0000313" key="3">
    <source>
        <dbReference type="Proteomes" id="UP000187406"/>
    </source>
</evidence>
<dbReference type="EMBL" id="BDDD01004184">
    <property type="protein sequence ID" value="GAV87123.1"/>
    <property type="molecule type" value="Genomic_DNA"/>
</dbReference>
<keyword evidence="3" id="KW-1185">Reference proteome</keyword>
<sequence>QNLSIVKEWLTRIRWLDLISKCNNVFTQCVQHFYANLAPSHNATIQSFVKGVWLSLTPESLGELLDIPCEGLRDLSKIDKGHAIQIVLNFPQAIVHTPCNLRSLLVTCRILLLIITHTFLSRSDSYNCITKTELRLMACIENGEPINLPHLIINHMLNKPDSLYYPMIVSHILE</sequence>
<dbReference type="OrthoDB" id="2011186at2759"/>
<proteinExistence type="predicted"/>
<feature type="non-terminal residue" evidence="2">
    <location>
        <position position="1"/>
    </location>
</feature>
<gene>
    <name evidence="2" type="ORF">CFOL_v3_30549</name>
</gene>
<dbReference type="AlphaFoldDB" id="A0A1Q3D487"/>
<dbReference type="Proteomes" id="UP000187406">
    <property type="component" value="Unassembled WGS sequence"/>
</dbReference>
<evidence type="ECO:0000259" key="1">
    <source>
        <dbReference type="Pfam" id="PF20167"/>
    </source>
</evidence>